<dbReference type="NCBIfam" id="TIGR00162">
    <property type="entry name" value="proteasome assembly chaperone family protein"/>
    <property type="match status" value="1"/>
</dbReference>
<dbReference type="InterPro" id="IPR038389">
    <property type="entry name" value="PSMG2_sf"/>
</dbReference>
<proteinExistence type="predicted"/>
<dbReference type="Gene3D" id="3.40.50.10900">
    <property type="entry name" value="PAC-like subunit"/>
    <property type="match status" value="1"/>
</dbReference>
<feature type="compositionally biased region" description="Basic and acidic residues" evidence="1">
    <location>
        <begin position="249"/>
        <end position="259"/>
    </location>
</feature>
<dbReference type="EMBL" id="FRFC01000009">
    <property type="protein sequence ID" value="SHO48060.1"/>
    <property type="molecule type" value="Genomic_DNA"/>
</dbReference>
<evidence type="ECO:0000256" key="1">
    <source>
        <dbReference type="SAM" id="MobiDB-lite"/>
    </source>
</evidence>
<sequence length="259" mass="28277">MLSLPQRIVVEITQMPILKNPSLICGFPGSGFVGKLAIDHMIEQLKAVSFANMFSSSFPPQVLIQPNGTTDLMKNTFYYYKGETSDLVLLGGDAQPVTPESEYEMAEEITKICDKLGIKTIYTLAAYITGTFTKLPKVYGTSTLEQIVKEFHNYGVSVMNSGSITGMNGLIIGVGKRKGITGICLLGETSGYVVDAKASKIVLEALVKMLGLQLDLTEISKKAQDTENLVKTIEEQMGHRTTGESLHMPQHDKKLGYIS</sequence>
<organism evidence="2 3">
    <name type="scientific">Nitrosotalea sinensis</name>
    <dbReference type="NCBI Taxonomy" id="1499975"/>
    <lineage>
        <taxon>Archaea</taxon>
        <taxon>Nitrososphaerota</taxon>
        <taxon>Nitrososphaeria</taxon>
        <taxon>Nitrosotaleales</taxon>
        <taxon>Nitrosotaleaceae</taxon>
        <taxon>Nitrosotalea</taxon>
    </lineage>
</organism>
<evidence type="ECO:0000313" key="2">
    <source>
        <dbReference type="EMBL" id="SHO48060.1"/>
    </source>
</evidence>
<reference evidence="3" key="1">
    <citation type="submission" date="2016-12" db="EMBL/GenBank/DDBJ databases">
        <authorList>
            <person name="Herbold C."/>
        </authorList>
    </citation>
    <scope>NUCLEOTIDE SEQUENCE [LARGE SCALE GENOMIC DNA]</scope>
</reference>
<dbReference type="PANTHER" id="PTHR35610:SF7">
    <property type="entry name" value="3-ISOPROPYLMALATE DEHYDRATASE"/>
    <property type="match status" value="1"/>
</dbReference>
<protein>
    <submittedName>
        <fullName evidence="2">Putative 3-isopropylmalate dehydratase</fullName>
    </submittedName>
</protein>
<dbReference type="InterPro" id="IPR019151">
    <property type="entry name" value="Proteasome_assmbl_chaperone_2"/>
</dbReference>
<feature type="region of interest" description="Disordered" evidence="1">
    <location>
        <begin position="238"/>
        <end position="259"/>
    </location>
</feature>
<evidence type="ECO:0000313" key="3">
    <source>
        <dbReference type="Proteomes" id="UP000232412"/>
    </source>
</evidence>
<name>A0A2H1EJE0_9ARCH</name>
<accession>A0A2H1EJE0</accession>
<dbReference type="Pfam" id="PF09754">
    <property type="entry name" value="PAC2"/>
    <property type="match status" value="1"/>
</dbReference>
<keyword evidence="3" id="KW-1185">Reference proteome</keyword>
<gene>
    <name evidence="2" type="ORF">NSIN_80098</name>
</gene>
<dbReference type="Proteomes" id="UP000232412">
    <property type="component" value="Unassembled WGS sequence"/>
</dbReference>
<dbReference type="OrthoDB" id="31247at2157"/>
<dbReference type="AlphaFoldDB" id="A0A2H1EJE0"/>
<dbReference type="SUPFAM" id="SSF159659">
    <property type="entry name" value="Cgl1923-like"/>
    <property type="match status" value="1"/>
</dbReference>
<dbReference type="InterPro" id="IPR004426">
    <property type="entry name" value="MJ1210-like"/>
</dbReference>
<dbReference type="RefSeq" id="WP_101010941.1">
    <property type="nucleotide sequence ID" value="NZ_FRFC01000009.1"/>
</dbReference>
<dbReference type="PANTHER" id="PTHR35610">
    <property type="entry name" value="3-ISOPROPYLMALATE DEHYDRATASE-RELATED"/>
    <property type="match status" value="1"/>
</dbReference>